<dbReference type="Proteomes" id="UP001597561">
    <property type="component" value="Unassembled WGS sequence"/>
</dbReference>
<comment type="caution">
    <text evidence="1">The sequence shown here is derived from an EMBL/GenBank/DDBJ whole genome shotgun (WGS) entry which is preliminary data.</text>
</comment>
<accession>A0ABW5ZJU8</accession>
<dbReference type="EMBL" id="JBHUPG010000027">
    <property type="protein sequence ID" value="MFD2913213.1"/>
    <property type="molecule type" value="Genomic_DNA"/>
</dbReference>
<sequence length="63" mass="7484">MEGKIKEEFLSLTEKLNSNEEAALLYYLLGHIEGGEDERMMKIIIKRMKDLREREQQDRGQEV</sequence>
<protein>
    <submittedName>
        <fullName evidence="1">Uncharacterized protein</fullName>
    </submittedName>
</protein>
<name>A0ABW5ZJU8_9BACL</name>
<proteinExistence type="predicted"/>
<organism evidence="1 2">
    <name type="scientific">Jeotgalibacillus terrae</name>
    <dbReference type="NCBI Taxonomy" id="587735"/>
    <lineage>
        <taxon>Bacteria</taxon>
        <taxon>Bacillati</taxon>
        <taxon>Bacillota</taxon>
        <taxon>Bacilli</taxon>
        <taxon>Bacillales</taxon>
        <taxon>Caryophanaceae</taxon>
        <taxon>Jeotgalibacillus</taxon>
    </lineage>
</organism>
<gene>
    <name evidence="1" type="ORF">ACFS5P_15095</name>
</gene>
<evidence type="ECO:0000313" key="2">
    <source>
        <dbReference type="Proteomes" id="UP001597561"/>
    </source>
</evidence>
<reference evidence="2" key="1">
    <citation type="journal article" date="2019" name="Int. J. Syst. Evol. Microbiol.">
        <title>The Global Catalogue of Microorganisms (GCM) 10K type strain sequencing project: providing services to taxonomists for standard genome sequencing and annotation.</title>
        <authorList>
            <consortium name="The Broad Institute Genomics Platform"/>
            <consortium name="The Broad Institute Genome Sequencing Center for Infectious Disease"/>
            <person name="Wu L."/>
            <person name="Ma J."/>
        </authorList>
    </citation>
    <scope>NUCLEOTIDE SEQUENCE [LARGE SCALE GENOMIC DNA]</scope>
    <source>
        <strain evidence="2">KCTC 13528</strain>
    </source>
</reference>
<evidence type="ECO:0000313" key="1">
    <source>
        <dbReference type="EMBL" id="MFD2913213.1"/>
    </source>
</evidence>
<keyword evidence="2" id="KW-1185">Reference proteome</keyword>
<dbReference type="RefSeq" id="WP_204727880.1">
    <property type="nucleotide sequence ID" value="NZ_JAFBDK010000001.1"/>
</dbReference>